<proteinExistence type="predicted"/>
<dbReference type="RefSeq" id="WP_249305234.1">
    <property type="nucleotide sequence ID" value="NZ_JACRSW010000032.1"/>
</dbReference>
<evidence type="ECO:0000313" key="2">
    <source>
        <dbReference type="Proteomes" id="UP000637513"/>
    </source>
</evidence>
<comment type="caution">
    <text evidence="1">The sequence shown here is derived from an EMBL/GenBank/DDBJ whole genome shotgun (WGS) entry which is preliminary data.</text>
</comment>
<accession>A0ABR7MVK7</accession>
<keyword evidence="2" id="KW-1185">Reference proteome</keyword>
<dbReference type="InterPro" id="IPR010982">
    <property type="entry name" value="Lambda_DNA-bd_dom_sf"/>
</dbReference>
<reference evidence="1 2" key="1">
    <citation type="submission" date="2020-08" db="EMBL/GenBank/DDBJ databases">
        <title>Genome public.</title>
        <authorList>
            <person name="Liu C."/>
            <person name="Sun Q."/>
        </authorList>
    </citation>
    <scope>NUCLEOTIDE SEQUENCE [LARGE SCALE GENOMIC DNA]</scope>
    <source>
        <strain evidence="1 2">BX3</strain>
    </source>
</reference>
<gene>
    <name evidence="1" type="ORF">H8700_08935</name>
</gene>
<dbReference type="SUPFAM" id="SSF47413">
    <property type="entry name" value="lambda repressor-like DNA-binding domains"/>
    <property type="match status" value="1"/>
</dbReference>
<name>A0ABR7MVK7_9FIRM</name>
<evidence type="ECO:0000313" key="1">
    <source>
        <dbReference type="EMBL" id="MBC8557831.1"/>
    </source>
</evidence>
<protein>
    <recommendedName>
        <fullName evidence="3">HTH cro/C1-type domain-containing protein</fullName>
    </recommendedName>
</protein>
<dbReference type="Proteomes" id="UP000637513">
    <property type="component" value="Unassembled WGS sequence"/>
</dbReference>
<evidence type="ECO:0008006" key="3">
    <source>
        <dbReference type="Google" id="ProtNLM"/>
    </source>
</evidence>
<sequence length="78" mass="8981">MNITKRVMDYIKEKGLSVDELTKATGIAKERFCSDQTVFSADEFMRICCYLQEDPYLFSIEDNAERIGIPKNPAIKIK</sequence>
<organism evidence="1 2">
    <name type="scientific">Jutongia hominis</name>
    <dbReference type="NCBI Taxonomy" id="2763664"/>
    <lineage>
        <taxon>Bacteria</taxon>
        <taxon>Bacillati</taxon>
        <taxon>Bacillota</taxon>
        <taxon>Clostridia</taxon>
        <taxon>Lachnospirales</taxon>
        <taxon>Lachnospiraceae</taxon>
        <taxon>Jutongia</taxon>
    </lineage>
</organism>
<dbReference type="EMBL" id="JACRSW010000032">
    <property type="protein sequence ID" value="MBC8557831.1"/>
    <property type="molecule type" value="Genomic_DNA"/>
</dbReference>